<proteinExistence type="predicted"/>
<dbReference type="AlphaFoldDB" id="A0A0A9AUJ6"/>
<reference evidence="1" key="1">
    <citation type="submission" date="2014-09" db="EMBL/GenBank/DDBJ databases">
        <authorList>
            <person name="Magalhaes I.L.F."/>
            <person name="Oliveira U."/>
            <person name="Santos F.R."/>
            <person name="Vidigal T.H.D.A."/>
            <person name="Brescovit A.D."/>
            <person name="Santos A.J."/>
        </authorList>
    </citation>
    <scope>NUCLEOTIDE SEQUENCE</scope>
    <source>
        <tissue evidence="1">Shoot tissue taken approximately 20 cm above the soil surface</tissue>
    </source>
</reference>
<name>A0A0A9AUJ6_ARUDO</name>
<reference evidence="1" key="2">
    <citation type="journal article" date="2015" name="Data Brief">
        <title>Shoot transcriptome of the giant reed, Arundo donax.</title>
        <authorList>
            <person name="Barrero R.A."/>
            <person name="Guerrero F.D."/>
            <person name="Moolhuijzen P."/>
            <person name="Goolsby J.A."/>
            <person name="Tidwell J."/>
            <person name="Bellgard S.E."/>
            <person name="Bellgard M.I."/>
        </authorList>
    </citation>
    <scope>NUCLEOTIDE SEQUENCE</scope>
    <source>
        <tissue evidence="1">Shoot tissue taken approximately 20 cm above the soil surface</tissue>
    </source>
</reference>
<organism evidence="1">
    <name type="scientific">Arundo donax</name>
    <name type="common">Giant reed</name>
    <name type="synonym">Donax arundinaceus</name>
    <dbReference type="NCBI Taxonomy" id="35708"/>
    <lineage>
        <taxon>Eukaryota</taxon>
        <taxon>Viridiplantae</taxon>
        <taxon>Streptophyta</taxon>
        <taxon>Embryophyta</taxon>
        <taxon>Tracheophyta</taxon>
        <taxon>Spermatophyta</taxon>
        <taxon>Magnoliopsida</taxon>
        <taxon>Liliopsida</taxon>
        <taxon>Poales</taxon>
        <taxon>Poaceae</taxon>
        <taxon>PACMAD clade</taxon>
        <taxon>Arundinoideae</taxon>
        <taxon>Arundineae</taxon>
        <taxon>Arundo</taxon>
    </lineage>
</organism>
<sequence length="67" mass="7732">MFDNTDFREFLHRRTTIGTTAAAATVDKESPASDLSSAATYERRHRIFSWLGAGPPHRHLKVRSRWF</sequence>
<dbReference type="EMBL" id="GBRH01245330">
    <property type="protein sequence ID" value="JAD52565.1"/>
    <property type="molecule type" value="Transcribed_RNA"/>
</dbReference>
<accession>A0A0A9AUJ6</accession>
<evidence type="ECO:0000313" key="1">
    <source>
        <dbReference type="EMBL" id="JAD52565.1"/>
    </source>
</evidence>
<protein>
    <submittedName>
        <fullName evidence="1">Uncharacterized protein</fullName>
    </submittedName>
</protein>